<accession>A0A1L8R764</accession>
<proteinExistence type="inferred from homology"/>
<evidence type="ECO:0000256" key="1">
    <source>
        <dbReference type="ARBA" id="ARBA00001670"/>
    </source>
</evidence>
<comment type="catalytic activity">
    <reaction evidence="1">
        <text>an L-aminoacyl-L-amino acid + H2O = 2 an L-alpha-amino acid</text>
        <dbReference type="Rhea" id="RHEA:48940"/>
        <dbReference type="ChEBI" id="CHEBI:15377"/>
        <dbReference type="ChEBI" id="CHEBI:59869"/>
        <dbReference type="ChEBI" id="CHEBI:77460"/>
        <dbReference type="EC" id="3.4.13.19"/>
    </reaction>
</comment>
<evidence type="ECO:0000256" key="5">
    <source>
        <dbReference type="ARBA" id="ARBA00022997"/>
    </source>
</evidence>
<sequence length="469" mass="52590">MNEMNKHSECTTILVGKKASIDGSTMIARNEDGEAPLNPKNFIVVNPSEQKQDYKAVISGVEIKLPANPLRYTATPDVSPKIGIWGESGINSANVAMSATETITSNSRILGIDPYVEGGIGEEDMLTVVLPYIKSAKEGVERLGALLEEFGTYEPNGIAFSDNEEIWWLETIGGHHWAAVRIPDDAYVVAPNRMNITDFDFEAPDTMCSSDLKELIDENHLNPDYDGYNLRHIFGSATVKDNQYNNPRAWYIQRFFTPEVEQSPFDQNLPFICKANRLISIEDVKWALSSHYEETVYDCYGDGTDAQKRQLRPVGINRNQEVHILQLRNDVAKEIAGIHWLAFGPNTFNTVVPFYANVTDTPAFYKEVSEEFGLDNMYWLSGLIAVLGDTNYNLYSDVRDDYVQASVAAFRQIQRQSDQAASSQTDLSHYLASVNEEYAKVAKEMTTKLLGQMVMLGAPQMKLRFNLGD</sequence>
<keyword evidence="3 6" id="KW-0645">Protease</keyword>
<dbReference type="GO" id="GO:0016805">
    <property type="term" value="F:dipeptidase activity"/>
    <property type="evidence" value="ECO:0007669"/>
    <property type="project" value="UniProtKB-KW"/>
</dbReference>
<dbReference type="PANTHER" id="PTHR12994:SF17">
    <property type="entry name" value="LD30995P"/>
    <property type="match status" value="1"/>
</dbReference>
<reference evidence="7 8" key="1">
    <citation type="submission" date="2014-12" db="EMBL/GenBank/DDBJ databases">
        <title>Draft genome sequences of 29 type strains of Enterococci.</title>
        <authorList>
            <person name="Zhong Z."/>
            <person name="Sun Z."/>
            <person name="Liu W."/>
            <person name="Zhang W."/>
            <person name="Zhang H."/>
        </authorList>
    </citation>
    <scope>NUCLEOTIDE SEQUENCE [LARGE SCALE GENOMIC DNA]</scope>
    <source>
        <strain evidence="7 8">DSM 21207</strain>
    </source>
</reference>
<dbReference type="AlphaFoldDB" id="A0A1L8R764"/>
<dbReference type="GO" id="GO:0070004">
    <property type="term" value="F:cysteine-type exopeptidase activity"/>
    <property type="evidence" value="ECO:0007669"/>
    <property type="project" value="InterPro"/>
</dbReference>
<evidence type="ECO:0000313" key="8">
    <source>
        <dbReference type="Proteomes" id="UP000182835"/>
    </source>
</evidence>
<gene>
    <name evidence="7" type="ORF">RU96_GL002141</name>
</gene>
<evidence type="ECO:0000313" key="7">
    <source>
        <dbReference type="EMBL" id="OJG15592.1"/>
    </source>
</evidence>
<dbReference type="EMBL" id="JXKG01000006">
    <property type="protein sequence ID" value="OJG15592.1"/>
    <property type="molecule type" value="Genomic_DNA"/>
</dbReference>
<evidence type="ECO:0000256" key="2">
    <source>
        <dbReference type="ARBA" id="ARBA00007225"/>
    </source>
</evidence>
<evidence type="ECO:0000256" key="6">
    <source>
        <dbReference type="RuleBase" id="RU364089"/>
    </source>
</evidence>
<name>A0A1L8R764_9ENTE</name>
<comment type="caution">
    <text evidence="7">The sequence shown here is derived from an EMBL/GenBank/DDBJ whole genome shotgun (WGS) entry which is preliminary data.</text>
</comment>
<dbReference type="GO" id="GO:0006508">
    <property type="term" value="P:proteolysis"/>
    <property type="evidence" value="ECO:0007669"/>
    <property type="project" value="UniProtKB-KW"/>
</dbReference>
<dbReference type="Proteomes" id="UP000182835">
    <property type="component" value="Unassembled WGS sequence"/>
</dbReference>
<evidence type="ECO:0000256" key="4">
    <source>
        <dbReference type="ARBA" id="ARBA00022801"/>
    </source>
</evidence>
<dbReference type="NCBIfam" id="NF033678">
    <property type="entry name" value="C69_fam_dipept"/>
    <property type="match status" value="1"/>
</dbReference>
<protein>
    <recommendedName>
        <fullName evidence="6">Dipeptidase</fullName>
        <ecNumber evidence="6">3.4.-.-</ecNumber>
    </recommendedName>
</protein>
<evidence type="ECO:0000256" key="3">
    <source>
        <dbReference type="ARBA" id="ARBA00022670"/>
    </source>
</evidence>
<comment type="similarity">
    <text evidence="2 6">Belongs to the peptidase C69 family.</text>
</comment>
<organism evidence="7 8">
    <name type="scientific">Enterococcus canintestini</name>
    <dbReference type="NCBI Taxonomy" id="317010"/>
    <lineage>
        <taxon>Bacteria</taxon>
        <taxon>Bacillati</taxon>
        <taxon>Bacillota</taxon>
        <taxon>Bacilli</taxon>
        <taxon>Lactobacillales</taxon>
        <taxon>Enterococcaceae</taxon>
        <taxon>Enterococcus</taxon>
    </lineage>
</organism>
<keyword evidence="4 6" id="KW-0378">Hydrolase</keyword>
<dbReference type="Gene3D" id="3.60.60.10">
    <property type="entry name" value="Penicillin V Acylase, Chain A"/>
    <property type="match status" value="1"/>
</dbReference>
<dbReference type="PANTHER" id="PTHR12994">
    <property type="entry name" value="SECERNIN"/>
    <property type="match status" value="1"/>
</dbReference>
<dbReference type="STRING" id="317010.RU96_GL002141"/>
<dbReference type="InterPro" id="IPR047804">
    <property type="entry name" value="C69_dipept_A-like"/>
</dbReference>
<dbReference type="InterPro" id="IPR005322">
    <property type="entry name" value="Peptidase_C69"/>
</dbReference>
<keyword evidence="5 6" id="KW-0224">Dipeptidase</keyword>
<dbReference type="Pfam" id="PF03577">
    <property type="entry name" value="Peptidase_C69"/>
    <property type="match status" value="1"/>
</dbReference>
<dbReference type="EC" id="3.4.-.-" evidence="6"/>